<dbReference type="NCBIfam" id="TIGR03596">
    <property type="entry name" value="GTPase_YlqF"/>
    <property type="match status" value="1"/>
</dbReference>
<sequence>MSIQWFPGHMTSARKKAAETMAMTDVVIEVLDARIPEASSNPMIRELRLFRQRPCLKLLNKADLADPVATRAWLDFFNAQAGVKAVALSCKKPGDVARVPGLCQALAPHRTDGTRPLRIMIMGIPNVGKSTLMNALLKRRVAAVGDEPAVTKQQQTFDLGSHMTITDTPGLMWPKIDHDSDGFMLAASHAIGRNAVIDEEVAAFLGDVLVERYPELVAQRYGIAPERMEVLDGVGVVEIVAARRGCRLKGGAPDLEKAAQIFLVDYRSGALGRISLETPESRRAMLEAGRGLTPPAGTPPSA</sequence>
<dbReference type="InterPro" id="IPR016478">
    <property type="entry name" value="GTPase_MTG1"/>
</dbReference>
<dbReference type="InterPro" id="IPR023179">
    <property type="entry name" value="GTP-bd_ortho_bundle_sf"/>
</dbReference>
<reference evidence="5 6" key="1">
    <citation type="submission" date="2019-12" db="EMBL/GenBank/DDBJ databases">
        <title>Comparative genomics gives insights into the taxonomy of the Azoarcus-Aromatoleum group and reveals separate origins of nif in the plant-associated Azoarcus and non-plant-associated Aromatoleum sub-groups.</title>
        <authorList>
            <person name="Lafos M."/>
            <person name="Maluk M."/>
            <person name="Batista M."/>
            <person name="Junghare M."/>
            <person name="Carmona M."/>
            <person name="Faoro H."/>
            <person name="Cruz L.M."/>
            <person name="Battistoni F."/>
            <person name="De Souza E."/>
            <person name="Pedrosa F."/>
            <person name="Chen W.-M."/>
            <person name="Poole P.S."/>
            <person name="Dixon R.A."/>
            <person name="James E.K."/>
        </authorList>
    </citation>
    <scope>NUCLEOTIDE SEQUENCE [LARGE SCALE GENOMIC DNA]</scope>
    <source>
        <strain evidence="5 6">T</strain>
    </source>
</reference>
<accession>A0ABX1NL67</accession>
<dbReference type="InterPro" id="IPR006073">
    <property type="entry name" value="GTP-bd"/>
</dbReference>
<comment type="similarity">
    <text evidence="3">Belongs to the TRAFAC class YlqF/YawG GTPase family. MTG1 subfamily.</text>
</comment>
<dbReference type="InterPro" id="IPR027417">
    <property type="entry name" value="P-loop_NTPase"/>
</dbReference>
<comment type="subcellular location">
    <subcellularLocation>
        <location evidence="3">Cytoplasm</location>
    </subcellularLocation>
</comment>
<evidence type="ECO:0000256" key="1">
    <source>
        <dbReference type="ARBA" id="ARBA00022741"/>
    </source>
</evidence>
<organism evidence="5 6">
    <name type="scientific">Aromatoleum toluolicum</name>
    <dbReference type="NCBI Taxonomy" id="90060"/>
    <lineage>
        <taxon>Bacteria</taxon>
        <taxon>Pseudomonadati</taxon>
        <taxon>Pseudomonadota</taxon>
        <taxon>Betaproteobacteria</taxon>
        <taxon>Rhodocyclales</taxon>
        <taxon>Rhodocyclaceae</taxon>
        <taxon>Aromatoleum</taxon>
    </lineage>
</organism>
<keyword evidence="6" id="KW-1185">Reference proteome</keyword>
<gene>
    <name evidence="5" type="primary">ylqF</name>
    <name evidence="5" type="ORF">GPA27_21830</name>
</gene>
<proteinExistence type="inferred from homology"/>
<dbReference type="InterPro" id="IPR019991">
    <property type="entry name" value="GTP-bd_ribosome_bgen"/>
</dbReference>
<dbReference type="RefSeq" id="WP_169142555.1">
    <property type="nucleotide sequence ID" value="NZ_WTVS01000061.1"/>
</dbReference>
<keyword evidence="2 3" id="KW-0342">GTP-binding</keyword>
<protein>
    <recommendedName>
        <fullName evidence="3">Ribosome biogenesis GTPase A</fullName>
    </recommendedName>
</protein>
<dbReference type="PANTHER" id="PTHR45782:SF4">
    <property type="entry name" value="MITOCHONDRIAL RIBOSOME-ASSOCIATED GTPASE 1"/>
    <property type="match status" value="1"/>
</dbReference>
<keyword evidence="1 3" id="KW-0547">Nucleotide-binding</keyword>
<evidence type="ECO:0000256" key="2">
    <source>
        <dbReference type="ARBA" id="ARBA00023134"/>
    </source>
</evidence>
<evidence type="ECO:0000256" key="3">
    <source>
        <dbReference type="PIRNR" id="PIRNR006230"/>
    </source>
</evidence>
<dbReference type="PIRSF" id="PIRSF006230">
    <property type="entry name" value="MG442"/>
    <property type="match status" value="1"/>
</dbReference>
<dbReference type="PANTHER" id="PTHR45782">
    <property type="entry name" value="MITOCHONDRIAL RIBOSOME-ASSOCIATED GTPASE 1"/>
    <property type="match status" value="1"/>
</dbReference>
<keyword evidence="3" id="KW-0963">Cytoplasm</keyword>
<dbReference type="CDD" id="cd01856">
    <property type="entry name" value="YlqF"/>
    <property type="match status" value="1"/>
</dbReference>
<dbReference type="Pfam" id="PF01926">
    <property type="entry name" value="MMR_HSR1"/>
    <property type="match status" value="1"/>
</dbReference>
<name>A0ABX1NL67_9RHOO</name>
<feature type="domain" description="G" evidence="4">
    <location>
        <begin position="118"/>
        <end position="188"/>
    </location>
</feature>
<evidence type="ECO:0000313" key="6">
    <source>
        <dbReference type="Proteomes" id="UP000634522"/>
    </source>
</evidence>
<evidence type="ECO:0000259" key="4">
    <source>
        <dbReference type="Pfam" id="PF01926"/>
    </source>
</evidence>
<dbReference type="EMBL" id="WTVS01000061">
    <property type="protein sequence ID" value="NMG00021.1"/>
    <property type="molecule type" value="Genomic_DNA"/>
</dbReference>
<evidence type="ECO:0000313" key="5">
    <source>
        <dbReference type="EMBL" id="NMG00021.1"/>
    </source>
</evidence>
<dbReference type="Proteomes" id="UP000634522">
    <property type="component" value="Unassembled WGS sequence"/>
</dbReference>
<dbReference type="Gene3D" id="1.10.1580.10">
    <property type="match status" value="1"/>
</dbReference>
<dbReference type="Gene3D" id="3.40.50.300">
    <property type="entry name" value="P-loop containing nucleotide triphosphate hydrolases"/>
    <property type="match status" value="1"/>
</dbReference>
<dbReference type="SUPFAM" id="SSF52540">
    <property type="entry name" value="P-loop containing nucleoside triphosphate hydrolases"/>
    <property type="match status" value="1"/>
</dbReference>
<comment type="caution">
    <text evidence="5">The sequence shown here is derived from an EMBL/GenBank/DDBJ whole genome shotgun (WGS) entry which is preliminary data.</text>
</comment>
<comment type="function">
    <text evidence="3">Required for a late step of 50S ribosomal subunit assembly. Has GTPase activity.</text>
</comment>